<evidence type="ECO:0000256" key="6">
    <source>
        <dbReference type="ARBA" id="ARBA00023222"/>
    </source>
</evidence>
<keyword evidence="4" id="KW-0028">Amino-acid biosynthesis</keyword>
<comment type="pathway">
    <text evidence="1">Amino-acid biosynthesis; L-phenylalanine biosynthesis; phenylpyruvate from prephenate: step 1/1.</text>
</comment>
<dbReference type="GO" id="GO:0009094">
    <property type="term" value="P:L-phenylalanine biosynthetic process"/>
    <property type="evidence" value="ECO:0007669"/>
    <property type="project" value="UniProtKB-UniPathway"/>
</dbReference>
<protein>
    <recommendedName>
        <fullName evidence="3">Prephenate dehydratase</fullName>
        <ecNumber evidence="2">4.2.1.51</ecNumber>
    </recommendedName>
</protein>
<evidence type="ECO:0000256" key="7">
    <source>
        <dbReference type="ARBA" id="ARBA00023239"/>
    </source>
</evidence>
<evidence type="ECO:0000313" key="13">
    <source>
        <dbReference type="Proteomes" id="UP000274843"/>
    </source>
</evidence>
<dbReference type="EC" id="4.2.1.51" evidence="2"/>
<dbReference type="InterPro" id="IPR045865">
    <property type="entry name" value="ACT-like_dom_sf"/>
</dbReference>
<dbReference type="GO" id="GO:0004664">
    <property type="term" value="F:prephenate dehydratase activity"/>
    <property type="evidence" value="ECO:0007669"/>
    <property type="project" value="UniProtKB-EC"/>
</dbReference>
<dbReference type="FunFam" id="3.30.70.260:FF:000012">
    <property type="entry name" value="Prephenate dehydratase"/>
    <property type="match status" value="1"/>
</dbReference>
<dbReference type="EMBL" id="RKHY01000001">
    <property type="protein sequence ID" value="ROS40883.1"/>
    <property type="molecule type" value="Genomic_DNA"/>
</dbReference>
<dbReference type="GeneID" id="301844603"/>
<dbReference type="PANTHER" id="PTHR21022:SF19">
    <property type="entry name" value="PREPHENATE DEHYDRATASE-RELATED"/>
    <property type="match status" value="1"/>
</dbReference>
<keyword evidence="13" id="KW-1185">Reference proteome</keyword>
<evidence type="ECO:0000256" key="3">
    <source>
        <dbReference type="ARBA" id="ARBA00021872"/>
    </source>
</evidence>
<dbReference type="SUPFAM" id="SSF53850">
    <property type="entry name" value="Periplasmic binding protein-like II"/>
    <property type="match status" value="1"/>
</dbReference>
<comment type="caution">
    <text evidence="12">The sequence shown here is derived from an EMBL/GenBank/DDBJ whole genome shotgun (WGS) entry which is preliminary data.</text>
</comment>
<dbReference type="InterPro" id="IPR002912">
    <property type="entry name" value="ACT_dom"/>
</dbReference>
<feature type="site" description="Essential for prephenate dehydratase activity" evidence="9">
    <location>
        <position position="171"/>
    </location>
</feature>
<keyword evidence="5" id="KW-0057">Aromatic amino acid biosynthesis</keyword>
<evidence type="ECO:0000256" key="4">
    <source>
        <dbReference type="ARBA" id="ARBA00022605"/>
    </source>
</evidence>
<gene>
    <name evidence="12" type="ORF">EDD35_3229</name>
</gene>
<dbReference type="PIRSF" id="PIRSF001500">
    <property type="entry name" value="Chor_mut_pdt_Ppr"/>
    <property type="match status" value="1"/>
</dbReference>
<organism evidence="12 13">
    <name type="scientific">Amycolatopsis thermoflava</name>
    <dbReference type="NCBI Taxonomy" id="84480"/>
    <lineage>
        <taxon>Bacteria</taxon>
        <taxon>Bacillati</taxon>
        <taxon>Actinomycetota</taxon>
        <taxon>Actinomycetes</taxon>
        <taxon>Pseudonocardiales</taxon>
        <taxon>Pseudonocardiaceae</taxon>
        <taxon>Amycolatopsis</taxon>
        <taxon>Amycolatopsis methanolica group</taxon>
    </lineage>
</organism>
<dbReference type="Pfam" id="PF01842">
    <property type="entry name" value="ACT"/>
    <property type="match status" value="1"/>
</dbReference>
<accession>A0A3N2GWD7</accession>
<dbReference type="SUPFAM" id="SSF55021">
    <property type="entry name" value="ACT-like"/>
    <property type="match status" value="1"/>
</dbReference>
<dbReference type="GO" id="GO:0005737">
    <property type="term" value="C:cytoplasm"/>
    <property type="evidence" value="ECO:0007669"/>
    <property type="project" value="TreeGrafter"/>
</dbReference>
<evidence type="ECO:0000256" key="9">
    <source>
        <dbReference type="PIRSR" id="PIRSR001500-2"/>
    </source>
</evidence>
<keyword evidence="7" id="KW-0456">Lyase</keyword>
<dbReference type="PANTHER" id="PTHR21022">
    <property type="entry name" value="PREPHENATE DEHYDRATASE P PROTEIN"/>
    <property type="match status" value="1"/>
</dbReference>
<dbReference type="RefSeq" id="WP_027933030.1">
    <property type="nucleotide sequence ID" value="NZ_CBDRBK010000022.1"/>
</dbReference>
<evidence type="ECO:0000256" key="1">
    <source>
        <dbReference type="ARBA" id="ARBA00004741"/>
    </source>
</evidence>
<dbReference type="InterPro" id="IPR008242">
    <property type="entry name" value="Chor_mutase/pphenate_deHydtase"/>
</dbReference>
<dbReference type="Proteomes" id="UP000274843">
    <property type="component" value="Unassembled WGS sequence"/>
</dbReference>
<dbReference type="Pfam" id="PF00800">
    <property type="entry name" value="PDT"/>
    <property type="match status" value="1"/>
</dbReference>
<name>A0A3N2GWD7_9PSEU</name>
<dbReference type="PROSITE" id="PS51171">
    <property type="entry name" value="PREPHENATE_DEHYDR_3"/>
    <property type="match status" value="1"/>
</dbReference>
<evidence type="ECO:0000256" key="8">
    <source>
        <dbReference type="ARBA" id="ARBA00047848"/>
    </source>
</evidence>
<dbReference type="CDD" id="cd04905">
    <property type="entry name" value="ACT_CM-PDT"/>
    <property type="match status" value="1"/>
</dbReference>
<dbReference type="PROSITE" id="PS51671">
    <property type="entry name" value="ACT"/>
    <property type="match status" value="1"/>
</dbReference>
<dbReference type="InterPro" id="IPR001086">
    <property type="entry name" value="Preph_deHydtase"/>
</dbReference>
<dbReference type="Gene3D" id="3.40.190.10">
    <property type="entry name" value="Periplasmic binding protein-like II"/>
    <property type="match status" value="2"/>
</dbReference>
<dbReference type="PROSITE" id="PS00857">
    <property type="entry name" value="PREPHENATE_DEHYDR_1"/>
    <property type="match status" value="1"/>
</dbReference>
<comment type="catalytic activity">
    <reaction evidence="8">
        <text>prephenate + H(+) = 3-phenylpyruvate + CO2 + H2O</text>
        <dbReference type="Rhea" id="RHEA:21648"/>
        <dbReference type="ChEBI" id="CHEBI:15377"/>
        <dbReference type="ChEBI" id="CHEBI:15378"/>
        <dbReference type="ChEBI" id="CHEBI:16526"/>
        <dbReference type="ChEBI" id="CHEBI:18005"/>
        <dbReference type="ChEBI" id="CHEBI:29934"/>
        <dbReference type="EC" id="4.2.1.51"/>
    </reaction>
</comment>
<dbReference type="NCBIfam" id="NF008865">
    <property type="entry name" value="PRK11898.1"/>
    <property type="match status" value="1"/>
</dbReference>
<keyword evidence="6" id="KW-0584">Phenylalanine biosynthesis</keyword>
<feature type="domain" description="Prephenate dehydratase" evidence="10">
    <location>
        <begin position="3"/>
        <end position="178"/>
    </location>
</feature>
<feature type="domain" description="ACT" evidence="11">
    <location>
        <begin position="193"/>
        <end position="271"/>
    </location>
</feature>
<evidence type="ECO:0000256" key="5">
    <source>
        <dbReference type="ARBA" id="ARBA00023141"/>
    </source>
</evidence>
<dbReference type="CDD" id="cd13632">
    <property type="entry name" value="PBP2_Aa-PDT_like"/>
    <property type="match status" value="1"/>
</dbReference>
<dbReference type="FunFam" id="3.40.190.10:FF:000064">
    <property type="entry name" value="Prephenate dehydratase"/>
    <property type="match status" value="1"/>
</dbReference>
<evidence type="ECO:0000256" key="2">
    <source>
        <dbReference type="ARBA" id="ARBA00013147"/>
    </source>
</evidence>
<dbReference type="InterPro" id="IPR018528">
    <property type="entry name" value="Preph_deHydtase_CS"/>
</dbReference>
<proteinExistence type="predicted"/>
<evidence type="ECO:0000259" key="10">
    <source>
        <dbReference type="PROSITE" id="PS51171"/>
    </source>
</evidence>
<evidence type="ECO:0000313" key="12">
    <source>
        <dbReference type="EMBL" id="ROS40883.1"/>
    </source>
</evidence>
<evidence type="ECO:0000259" key="11">
    <source>
        <dbReference type="PROSITE" id="PS51671"/>
    </source>
</evidence>
<dbReference type="UniPathway" id="UPA00121">
    <property type="reaction ID" value="UER00345"/>
</dbReference>
<sequence length="304" mass="32211">MSRIAYFGPVGTFTEQAARTFTAAGDELVAAETIPKALDAVRRGEADAACVPVENSVEGAVPATLDSLAVGEPLIGVAEALLPVHFSVLTRDDVGEIRTVASHPHALAQVRKWLEDNLPGARAVAAGSTAAAAVAVQAGEFDAAVTAPVAVEHYPLKVLATEVADVRDARTRFLLMRRPPVALPEPTGADRTSIVAAAANRTGALAELLTELATRGINLTRLDARPNKQNFGEYRFFIDFEGHVAEPRIADALAALRRRCRDVRFLGSFARADGVTATIEPAARNEDFTDAADWVAAVQRGEQA</sequence>
<dbReference type="Gene3D" id="3.30.70.260">
    <property type="match status" value="1"/>
</dbReference>
<reference evidence="12 13" key="1">
    <citation type="submission" date="2018-11" db="EMBL/GenBank/DDBJ databases">
        <title>Sequencing the genomes of 1000 actinobacteria strains.</title>
        <authorList>
            <person name="Klenk H.-P."/>
        </authorList>
    </citation>
    <scope>NUCLEOTIDE SEQUENCE [LARGE SCALE GENOMIC DNA]</scope>
    <source>
        <strain evidence="12 13">DSM 44348</strain>
    </source>
</reference>
<dbReference type="AlphaFoldDB" id="A0A3N2GWD7"/>